<comment type="similarity">
    <text evidence="1">Belongs to the ROK (NagC/XylR) family.</text>
</comment>
<dbReference type="STRING" id="1608583.BN1356_00540"/>
<dbReference type="GO" id="GO:0004340">
    <property type="term" value="F:glucokinase activity"/>
    <property type="evidence" value="ECO:0007669"/>
    <property type="project" value="UniProtKB-EC"/>
</dbReference>
<dbReference type="GO" id="GO:0005737">
    <property type="term" value="C:cytoplasm"/>
    <property type="evidence" value="ECO:0007669"/>
    <property type="project" value="InterPro"/>
</dbReference>
<dbReference type="NCBIfam" id="TIGR00744">
    <property type="entry name" value="ROK_glcA_fam"/>
    <property type="match status" value="1"/>
</dbReference>
<reference evidence="10" key="1">
    <citation type="submission" date="2015-03" db="EMBL/GenBank/DDBJ databases">
        <authorList>
            <person name="Urmite Genomes"/>
        </authorList>
    </citation>
    <scope>NUCLEOTIDE SEQUENCE [LARGE SCALE GENOMIC DNA]</scope>
    <source>
        <strain evidence="10">FF10</strain>
    </source>
</reference>
<evidence type="ECO:0000256" key="6">
    <source>
        <dbReference type="ARBA" id="ARBA00022777"/>
    </source>
</evidence>
<dbReference type="GO" id="GO:0005524">
    <property type="term" value="F:ATP binding"/>
    <property type="evidence" value="ECO:0007669"/>
    <property type="project" value="UniProtKB-KW"/>
</dbReference>
<name>A0A0E4H312_9STRE</name>
<evidence type="ECO:0000256" key="5">
    <source>
        <dbReference type="ARBA" id="ARBA00022741"/>
    </source>
</evidence>
<evidence type="ECO:0000256" key="3">
    <source>
        <dbReference type="ARBA" id="ARBA00014701"/>
    </source>
</evidence>
<dbReference type="Pfam" id="PF00480">
    <property type="entry name" value="ROK"/>
    <property type="match status" value="1"/>
</dbReference>
<evidence type="ECO:0000256" key="2">
    <source>
        <dbReference type="ARBA" id="ARBA00012323"/>
    </source>
</evidence>
<dbReference type="InterPro" id="IPR049874">
    <property type="entry name" value="ROK_cs"/>
</dbReference>
<dbReference type="PROSITE" id="PS01125">
    <property type="entry name" value="ROK"/>
    <property type="match status" value="1"/>
</dbReference>
<gene>
    <name evidence="9" type="primary">glk_1</name>
    <name evidence="9" type="ORF">BN1356_00540</name>
</gene>
<keyword evidence="5" id="KW-0547">Nucleotide-binding</keyword>
<dbReference type="SUPFAM" id="SSF53067">
    <property type="entry name" value="Actin-like ATPase domain"/>
    <property type="match status" value="1"/>
</dbReference>
<dbReference type="RefSeq" id="WP_093649872.1">
    <property type="nucleotide sequence ID" value="NZ_CTEN01000001.1"/>
</dbReference>
<dbReference type="PANTHER" id="PTHR18964">
    <property type="entry name" value="ROK (REPRESSOR, ORF, KINASE) FAMILY"/>
    <property type="match status" value="1"/>
</dbReference>
<dbReference type="EMBL" id="CTEN01000001">
    <property type="protein sequence ID" value="CQR24179.1"/>
    <property type="molecule type" value="Genomic_DNA"/>
</dbReference>
<dbReference type="GO" id="GO:0006096">
    <property type="term" value="P:glycolytic process"/>
    <property type="evidence" value="ECO:0007669"/>
    <property type="project" value="InterPro"/>
</dbReference>
<sequence length="321" mass="33600">MTKKIIGIDLGGTSVKLAMISQEGEILEKWSIKTNVLDNGTHIVPDIISSIKDKLDLYQLTASDFIGIGMGSPGKVDAQAKTVVGAYNLGWSELQEVGKAFKEAFDLPFFIGNDANVAALGEQWKGAGQGNQNVVMFTLGTGVGGGIVVNGQLVTGEGGAAGEIGHLTVDTQYMTACTCGKKGCLEAVASATGIVNLTHRFSDNYEGESPIKKDIDNGDEVTSKAIFDAAKTGDLFANMVVDKFVDYLALAVSHIANTLSPSHIVIGGGVSAAGEFLREKIAQQALAYTFPQIRQTCQIVLAELGNDAGVIGAAQLVNTSR</sequence>
<dbReference type="EC" id="2.7.1.2" evidence="2"/>
<keyword evidence="10" id="KW-1185">Reference proteome</keyword>
<evidence type="ECO:0000256" key="4">
    <source>
        <dbReference type="ARBA" id="ARBA00022679"/>
    </source>
</evidence>
<evidence type="ECO:0000313" key="9">
    <source>
        <dbReference type="EMBL" id="CQR24179.1"/>
    </source>
</evidence>
<protein>
    <recommendedName>
        <fullName evidence="3">Glucokinase</fullName>
        <ecNumber evidence="2">2.7.1.2</ecNumber>
    </recommendedName>
    <alternativeName>
        <fullName evidence="8">Glucose kinase</fullName>
    </alternativeName>
</protein>
<keyword evidence="4" id="KW-0808">Transferase</keyword>
<dbReference type="InterPro" id="IPR000600">
    <property type="entry name" value="ROK"/>
</dbReference>
<dbReference type="OrthoDB" id="9810372at2"/>
<dbReference type="InterPro" id="IPR043129">
    <property type="entry name" value="ATPase_NBD"/>
</dbReference>
<proteinExistence type="inferred from homology"/>
<evidence type="ECO:0000256" key="8">
    <source>
        <dbReference type="ARBA" id="ARBA00032386"/>
    </source>
</evidence>
<dbReference type="Gene3D" id="3.30.420.40">
    <property type="match status" value="2"/>
</dbReference>
<evidence type="ECO:0000313" key="10">
    <source>
        <dbReference type="Proteomes" id="UP000198604"/>
    </source>
</evidence>
<dbReference type="PANTHER" id="PTHR18964:SF149">
    <property type="entry name" value="BIFUNCTIONAL UDP-N-ACETYLGLUCOSAMINE 2-EPIMERASE_N-ACETYLMANNOSAMINE KINASE"/>
    <property type="match status" value="1"/>
</dbReference>
<dbReference type="InterPro" id="IPR004654">
    <property type="entry name" value="ROK_glcA"/>
</dbReference>
<organism evidence="9 10">
    <name type="scientific">Streptococcus varani</name>
    <dbReference type="NCBI Taxonomy" id="1608583"/>
    <lineage>
        <taxon>Bacteria</taxon>
        <taxon>Bacillati</taxon>
        <taxon>Bacillota</taxon>
        <taxon>Bacilli</taxon>
        <taxon>Lactobacillales</taxon>
        <taxon>Streptococcaceae</taxon>
        <taxon>Streptococcus</taxon>
    </lineage>
</organism>
<keyword evidence="6 9" id="KW-0418">Kinase</keyword>
<dbReference type="AlphaFoldDB" id="A0A0E4H312"/>
<accession>A0A0E4H312</accession>
<evidence type="ECO:0000256" key="1">
    <source>
        <dbReference type="ARBA" id="ARBA00006479"/>
    </source>
</evidence>
<evidence type="ECO:0000256" key="7">
    <source>
        <dbReference type="ARBA" id="ARBA00022840"/>
    </source>
</evidence>
<keyword evidence="7" id="KW-0067">ATP-binding</keyword>
<dbReference type="Proteomes" id="UP000198604">
    <property type="component" value="Unassembled WGS sequence"/>
</dbReference>